<evidence type="ECO:0000256" key="2">
    <source>
        <dbReference type="ARBA" id="ARBA00022741"/>
    </source>
</evidence>
<keyword evidence="2" id="KW-0547">Nucleotide-binding</keyword>
<dbReference type="STRING" id="126957.T1IYH3"/>
<dbReference type="Proteomes" id="UP000014500">
    <property type="component" value="Unassembled WGS sequence"/>
</dbReference>
<dbReference type="InterPro" id="IPR005225">
    <property type="entry name" value="Small_GTP-bd"/>
</dbReference>
<dbReference type="EMBL" id="JH431683">
    <property type="status" value="NOT_ANNOTATED_CDS"/>
    <property type="molecule type" value="Genomic_DNA"/>
</dbReference>
<evidence type="ECO:0000313" key="5">
    <source>
        <dbReference type="EnsemblMetazoa" id="SMAR006283-PA"/>
    </source>
</evidence>
<dbReference type="SUPFAM" id="SSF52540">
    <property type="entry name" value="P-loop containing nucleoside triphosphate hydrolases"/>
    <property type="match status" value="1"/>
</dbReference>
<dbReference type="PANTHER" id="PTHR47978">
    <property type="match status" value="1"/>
</dbReference>
<dbReference type="GO" id="GO:0003924">
    <property type="term" value="F:GTPase activity"/>
    <property type="evidence" value="ECO:0007669"/>
    <property type="project" value="InterPro"/>
</dbReference>
<dbReference type="SMART" id="SM00173">
    <property type="entry name" value="RAS"/>
    <property type="match status" value="1"/>
</dbReference>
<reference evidence="6" key="1">
    <citation type="submission" date="2011-05" db="EMBL/GenBank/DDBJ databases">
        <authorList>
            <person name="Richards S.R."/>
            <person name="Qu J."/>
            <person name="Jiang H."/>
            <person name="Jhangiani S.N."/>
            <person name="Agravi P."/>
            <person name="Goodspeed R."/>
            <person name="Gross S."/>
            <person name="Mandapat C."/>
            <person name="Jackson L."/>
            <person name="Mathew T."/>
            <person name="Pu L."/>
            <person name="Thornton R."/>
            <person name="Saada N."/>
            <person name="Wilczek-Boney K.B."/>
            <person name="Lee S."/>
            <person name="Kovar C."/>
            <person name="Wu Y."/>
            <person name="Scherer S.E."/>
            <person name="Worley K.C."/>
            <person name="Muzny D.M."/>
            <person name="Gibbs R."/>
        </authorList>
    </citation>
    <scope>NUCLEOTIDE SEQUENCE</scope>
    <source>
        <strain evidence="6">Brora</strain>
    </source>
</reference>
<dbReference type="PRINTS" id="PR00449">
    <property type="entry name" value="RASTRNSFRMNG"/>
</dbReference>
<dbReference type="PROSITE" id="PS51419">
    <property type="entry name" value="RAB"/>
    <property type="match status" value="1"/>
</dbReference>
<protein>
    <recommendedName>
        <fullName evidence="7">GPS domain-containing protein</fullName>
    </recommendedName>
</protein>
<keyword evidence="4" id="KW-0812">Transmembrane</keyword>
<proteinExistence type="inferred from homology"/>
<evidence type="ECO:0000313" key="6">
    <source>
        <dbReference type="Proteomes" id="UP000014500"/>
    </source>
</evidence>
<reference evidence="5" key="2">
    <citation type="submission" date="2015-02" db="UniProtKB">
        <authorList>
            <consortium name="EnsemblMetazoa"/>
        </authorList>
    </citation>
    <scope>IDENTIFICATION</scope>
</reference>
<keyword evidence="4" id="KW-0472">Membrane</keyword>
<feature type="compositionally biased region" description="Polar residues" evidence="3">
    <location>
        <begin position="360"/>
        <end position="383"/>
    </location>
</feature>
<dbReference type="PROSITE" id="PS51421">
    <property type="entry name" value="RAS"/>
    <property type="match status" value="1"/>
</dbReference>
<feature type="compositionally biased region" description="Basic and acidic residues" evidence="3">
    <location>
        <begin position="225"/>
        <end position="241"/>
    </location>
</feature>
<dbReference type="EnsemblMetazoa" id="SMAR006283-RA">
    <property type="protein sequence ID" value="SMAR006283-PA"/>
    <property type="gene ID" value="SMAR006283"/>
</dbReference>
<feature type="compositionally biased region" description="Basic residues" evidence="3">
    <location>
        <begin position="253"/>
        <end position="264"/>
    </location>
</feature>
<sequence>MKPVCIISDSGVGKSSIVQRFVHDTFTMDAESTIGASFMTKTLLVDDVTFKFQIWDTAGQERYRALAPMYYRGAGAAIIVYDVTQETTYQSVKTWVKELAAHGPRHIVIAIAGNKCDLEERREVKKRDSITFAESINALFIETSAKTAINVHVLFSEICKRLHIDTTNHRQGQPRVLLNRSEIYLLIWFSFTISNWRTVQLDYDVPTTSTVKNTPSDLDGQFDSESNKNDFVIEKNKEIQRDFLNPTLDQRKQSKKRRPQKPSKYKASTIFGTSRKSFAFTPISGQSSTEKGNNKSPHNRNSSPSVLQVNASGSTTETPILKTVGIEHSTIKESANIAASVDQTIDSPETQTESKKNKSSKNILTTLVSATKNPETNTKTDTPLNGHLEIATPPVSNENAEYRSDEPRRKESEFIPDLATETSNNQQASNRLNPSQPRHETLETRKPDLHLLTPEPNAHNILITTDKNKETEILQGKNVKPNKDEVTLLKQLIQTTTSSHQKDTAINKINKRHVNPPEPTADDIEYTPFAAALSNDEVEEKYKTKSNVQPKSVRRKVLNDFGNDLRGLCADLSGTKDKGEVALADISLTTILTPFAGKSQNFFEICSLTNDSVTKIKNTFAIGRELEEKYKSWECDEKQPKCDGLCLGVTHLISHYVLDIFTNKRINRRQAYRSTIVNVLLINPKTWEIVKTEHLSTPVEYKLQLYSNEVEKDFELACCVWERNLWNKSACKTVQLHNDMIHCACYSLGYTTAFLIEKGVTNTDIPKEMTKQLTDLNKNKNKKSSLVKYKFEIDADYNKTVGNDKKATEERFKEQIAKQLNLTKESIERVIIAPECDDCDVANDSSVQNFTQKVRNLYPSAPGSIKVVVQVKVDAKSNVSAADVHKHLQDKINNNELVLTDKNKNKLEINPDQNVGVEIEAIEAEDNSLTTAIILCVVIIVLLFFLVILGVAINKKLKKGREKILPFNKKLTPYLNPTYKSFHNENTLDGTIESLVRIRRRSDQFLYDFDKAVWDSGKGAGMNSHVIKPSCPSWSSSNSALRRHSQPPSLSSTIGSKQSMERRIVSPPMPGYVDDNSV</sequence>
<evidence type="ECO:0000256" key="3">
    <source>
        <dbReference type="SAM" id="MobiDB-lite"/>
    </source>
</evidence>
<dbReference type="Pfam" id="PF00071">
    <property type="entry name" value="Ras"/>
    <property type="match status" value="1"/>
</dbReference>
<dbReference type="SMART" id="SM00174">
    <property type="entry name" value="RHO"/>
    <property type="match status" value="1"/>
</dbReference>
<dbReference type="AlphaFoldDB" id="T1IYH3"/>
<dbReference type="InterPro" id="IPR001806">
    <property type="entry name" value="Small_GTPase"/>
</dbReference>
<dbReference type="CDD" id="cd01860">
    <property type="entry name" value="Rab5_related"/>
    <property type="match status" value="1"/>
</dbReference>
<dbReference type="FunFam" id="3.40.50.300:FF:000823">
    <property type="entry name" value="Small GTPase RAB, putative"/>
    <property type="match status" value="1"/>
</dbReference>
<dbReference type="eggNOG" id="KOG0092">
    <property type="taxonomic scope" value="Eukaryota"/>
</dbReference>
<evidence type="ECO:0000256" key="4">
    <source>
        <dbReference type="SAM" id="Phobius"/>
    </source>
</evidence>
<dbReference type="SMART" id="SM00175">
    <property type="entry name" value="RAB"/>
    <property type="match status" value="1"/>
</dbReference>
<feature type="region of interest" description="Disordered" evidence="3">
    <location>
        <begin position="208"/>
        <end position="268"/>
    </location>
</feature>
<dbReference type="HOGENOM" id="CLU_286575_0_0_1"/>
<feature type="region of interest" description="Disordered" evidence="3">
    <location>
        <begin position="1037"/>
        <end position="1078"/>
    </location>
</feature>
<dbReference type="GO" id="GO:0005525">
    <property type="term" value="F:GTP binding"/>
    <property type="evidence" value="ECO:0007669"/>
    <property type="project" value="InterPro"/>
</dbReference>
<feature type="transmembrane region" description="Helical" evidence="4">
    <location>
        <begin position="932"/>
        <end position="953"/>
    </location>
</feature>
<accession>T1IYH3</accession>
<feature type="region of interest" description="Disordered" evidence="3">
    <location>
        <begin position="280"/>
        <end position="320"/>
    </location>
</feature>
<keyword evidence="4" id="KW-1133">Transmembrane helix</keyword>
<feature type="compositionally biased region" description="Polar residues" evidence="3">
    <location>
        <begin position="342"/>
        <end position="351"/>
    </location>
</feature>
<keyword evidence="6" id="KW-1185">Reference proteome</keyword>
<organism evidence="5 6">
    <name type="scientific">Strigamia maritima</name>
    <name type="common">European centipede</name>
    <name type="synonym">Geophilus maritimus</name>
    <dbReference type="NCBI Taxonomy" id="126957"/>
    <lineage>
        <taxon>Eukaryota</taxon>
        <taxon>Metazoa</taxon>
        <taxon>Ecdysozoa</taxon>
        <taxon>Arthropoda</taxon>
        <taxon>Myriapoda</taxon>
        <taxon>Chilopoda</taxon>
        <taxon>Pleurostigmophora</taxon>
        <taxon>Geophilomorpha</taxon>
        <taxon>Linotaeniidae</taxon>
        <taxon>Strigamia</taxon>
    </lineage>
</organism>
<evidence type="ECO:0008006" key="7">
    <source>
        <dbReference type="Google" id="ProtNLM"/>
    </source>
</evidence>
<name>T1IYH3_STRMM</name>
<dbReference type="Gene3D" id="3.40.50.300">
    <property type="entry name" value="P-loop containing nucleotide triphosphate hydrolases"/>
    <property type="match status" value="1"/>
</dbReference>
<dbReference type="SMART" id="SM00176">
    <property type="entry name" value="RAN"/>
    <property type="match status" value="1"/>
</dbReference>
<dbReference type="InterPro" id="IPR027417">
    <property type="entry name" value="P-loop_NTPase"/>
</dbReference>
<feature type="compositionally biased region" description="Basic and acidic residues" evidence="3">
    <location>
        <begin position="400"/>
        <end position="413"/>
    </location>
</feature>
<feature type="region of interest" description="Disordered" evidence="3">
    <location>
        <begin position="342"/>
        <end position="440"/>
    </location>
</feature>
<feature type="compositionally biased region" description="Polar residues" evidence="3">
    <location>
        <begin position="283"/>
        <end position="318"/>
    </location>
</feature>
<dbReference type="NCBIfam" id="TIGR00231">
    <property type="entry name" value="small_GTP"/>
    <property type="match status" value="1"/>
</dbReference>
<feature type="compositionally biased region" description="Polar residues" evidence="3">
    <location>
        <begin position="420"/>
        <end position="436"/>
    </location>
</feature>
<evidence type="ECO:0000256" key="1">
    <source>
        <dbReference type="ARBA" id="ARBA00006270"/>
    </source>
</evidence>
<comment type="similarity">
    <text evidence="1">Belongs to the small GTPase superfamily. Rab family.</text>
</comment>
<feature type="compositionally biased region" description="Polar residues" evidence="3">
    <location>
        <begin position="1046"/>
        <end position="1058"/>
    </location>
</feature>